<dbReference type="OrthoDB" id="1875751at2759"/>
<dbReference type="GO" id="GO:0005730">
    <property type="term" value="C:nucleolus"/>
    <property type="evidence" value="ECO:0007669"/>
    <property type="project" value="TreeGrafter"/>
</dbReference>
<dbReference type="GO" id="GO:0003723">
    <property type="term" value="F:RNA binding"/>
    <property type="evidence" value="ECO:0007669"/>
    <property type="project" value="UniProtKB-UniRule"/>
</dbReference>
<dbReference type="RefSeq" id="XP_033462615.1">
    <property type="nucleotide sequence ID" value="XM_033600450.1"/>
</dbReference>
<reference evidence="6" key="2">
    <citation type="submission" date="2020-04" db="EMBL/GenBank/DDBJ databases">
        <authorList>
            <consortium name="NCBI Genome Project"/>
        </authorList>
    </citation>
    <scope>NUCLEOTIDE SEQUENCE</scope>
    <source>
        <strain evidence="6">CBS 342.82</strain>
    </source>
</reference>
<dbReference type="InterPro" id="IPR012677">
    <property type="entry name" value="Nucleotide-bd_a/b_plait_sf"/>
</dbReference>
<keyword evidence="1 2" id="KW-0694">RNA-binding</keyword>
<sequence length="399" mass="44142">PTKRKREGQLENEADELEIDLNLPEPPSKKAKRKEKKQAKQGSGTTDLKGDASEDPETSTAPIKTETTSEPPAKRSEFGIWIGNLPFNANKEALRNFLKDKGGIDENDITRLNMPAGPKVYNKGFAYVDFTSDAVLQIALALSEKLLNGRAVLIKNANSYEGRPAKPVAPPGEEIPSKINGKEPSKRVFVGNLGFDTTKEDLSELFSRAGEVEDVFLATFQDTGKCKGFAWVRFADIKAAESAVKGYVLEDEESETDEDGDSAEEDDQVEEGDEKATAKKSKRKKTQRRYINRMQGRQLRCEFAEDAQTRYKKRFGKSAERDGGEPRKATREAGESYPDAASDAPKKRQDRNLTKDERQEIRRKRHIDARTIAPGKALAGAQRATGAIVAGAGKKTTFE</sequence>
<gene>
    <name evidence="6" type="ORF">K489DRAFT_302320</name>
</gene>
<name>A0A6J3MDA3_9PEZI</name>
<evidence type="ECO:0000256" key="2">
    <source>
        <dbReference type="PROSITE-ProRule" id="PRU00176"/>
    </source>
</evidence>
<evidence type="ECO:0000256" key="3">
    <source>
        <dbReference type="SAM" id="MobiDB-lite"/>
    </source>
</evidence>
<keyword evidence="5" id="KW-1185">Reference proteome</keyword>
<protein>
    <recommendedName>
        <fullName evidence="4">RRM domain-containing protein</fullName>
    </recommendedName>
</protein>
<dbReference type="Pfam" id="PF00076">
    <property type="entry name" value="RRM_1"/>
    <property type="match status" value="2"/>
</dbReference>
<evidence type="ECO:0000259" key="4">
    <source>
        <dbReference type="PROSITE" id="PS50102"/>
    </source>
</evidence>
<dbReference type="SMART" id="SM00360">
    <property type="entry name" value="RRM"/>
    <property type="match status" value="2"/>
</dbReference>
<dbReference type="GeneID" id="54358250"/>
<proteinExistence type="predicted"/>
<dbReference type="PROSITE" id="PS50102">
    <property type="entry name" value="RRM"/>
    <property type="match status" value="2"/>
</dbReference>
<feature type="compositionally biased region" description="Acidic residues" evidence="3">
    <location>
        <begin position="10"/>
        <end position="19"/>
    </location>
</feature>
<feature type="compositionally biased region" description="Acidic residues" evidence="3">
    <location>
        <begin position="249"/>
        <end position="273"/>
    </location>
</feature>
<feature type="compositionally biased region" description="Basic and acidic residues" evidence="3">
    <location>
        <begin position="344"/>
        <end position="360"/>
    </location>
</feature>
<accession>A0A6J3MDA3</accession>
<dbReference type="Gene3D" id="3.30.70.330">
    <property type="match status" value="2"/>
</dbReference>
<feature type="region of interest" description="Disordered" evidence="3">
    <location>
        <begin position="248"/>
        <end position="291"/>
    </location>
</feature>
<dbReference type="InterPro" id="IPR000504">
    <property type="entry name" value="RRM_dom"/>
</dbReference>
<evidence type="ECO:0000256" key="1">
    <source>
        <dbReference type="ARBA" id="ARBA00022884"/>
    </source>
</evidence>
<feature type="region of interest" description="Disordered" evidence="3">
    <location>
        <begin position="313"/>
        <end position="399"/>
    </location>
</feature>
<feature type="compositionally biased region" description="Basic residues" evidence="3">
    <location>
        <begin position="278"/>
        <end position="291"/>
    </location>
</feature>
<dbReference type="AlphaFoldDB" id="A0A6J3MDA3"/>
<feature type="non-terminal residue" evidence="6">
    <location>
        <position position="1"/>
    </location>
</feature>
<dbReference type="SUPFAM" id="SSF54928">
    <property type="entry name" value="RNA-binding domain, RBD"/>
    <property type="match status" value="1"/>
</dbReference>
<feature type="compositionally biased region" description="Polar residues" evidence="3">
    <location>
        <begin position="58"/>
        <end position="70"/>
    </location>
</feature>
<feature type="compositionally biased region" description="Basic residues" evidence="3">
    <location>
        <begin position="29"/>
        <end position="39"/>
    </location>
</feature>
<feature type="domain" description="RRM" evidence="4">
    <location>
        <begin position="78"/>
        <end position="159"/>
    </location>
</feature>
<organism evidence="6">
    <name type="scientific">Dissoconium aciculare CBS 342.82</name>
    <dbReference type="NCBI Taxonomy" id="1314786"/>
    <lineage>
        <taxon>Eukaryota</taxon>
        <taxon>Fungi</taxon>
        <taxon>Dikarya</taxon>
        <taxon>Ascomycota</taxon>
        <taxon>Pezizomycotina</taxon>
        <taxon>Dothideomycetes</taxon>
        <taxon>Dothideomycetidae</taxon>
        <taxon>Mycosphaerellales</taxon>
        <taxon>Dissoconiaceae</taxon>
        <taxon>Dissoconium</taxon>
    </lineage>
</organism>
<dbReference type="Proteomes" id="UP000504637">
    <property type="component" value="Unplaced"/>
</dbReference>
<reference evidence="6" key="3">
    <citation type="submission" date="2025-08" db="UniProtKB">
        <authorList>
            <consortium name="RefSeq"/>
        </authorList>
    </citation>
    <scope>IDENTIFICATION</scope>
    <source>
        <strain evidence="6">CBS 342.82</strain>
    </source>
</reference>
<reference evidence="6" key="1">
    <citation type="submission" date="2020-01" db="EMBL/GenBank/DDBJ databases">
        <authorList>
            <consortium name="DOE Joint Genome Institute"/>
            <person name="Haridas S."/>
            <person name="Albert R."/>
            <person name="Binder M."/>
            <person name="Bloem J."/>
            <person name="Labutti K."/>
            <person name="Salamov A."/>
            <person name="Andreopoulos B."/>
            <person name="Baker S.E."/>
            <person name="Barry K."/>
            <person name="Bills G."/>
            <person name="Bluhm B.H."/>
            <person name="Cannon C."/>
            <person name="Castanera R."/>
            <person name="Culley D.E."/>
            <person name="Daum C."/>
            <person name="Ezra D."/>
            <person name="Gonzalez J.B."/>
            <person name="Henrissat B."/>
            <person name="Kuo A."/>
            <person name="Liang C."/>
            <person name="Lipzen A."/>
            <person name="Lutzoni F."/>
            <person name="Magnuson J."/>
            <person name="Mondo S."/>
            <person name="Nolan M."/>
            <person name="Ohm R."/>
            <person name="Pangilinan J."/>
            <person name="Park H.-J."/>
            <person name="Ramirez L."/>
            <person name="Alfaro M."/>
            <person name="Sun H."/>
            <person name="Tritt A."/>
            <person name="Yoshinaga Y."/>
            <person name="Zwiers L.-H."/>
            <person name="Turgeon B.G."/>
            <person name="Goodwin S.B."/>
            <person name="Spatafora J.W."/>
            <person name="Crous P.W."/>
            <person name="Grigoriev I.V."/>
        </authorList>
    </citation>
    <scope>NUCLEOTIDE SEQUENCE</scope>
    <source>
        <strain evidence="6">CBS 342.82</strain>
    </source>
</reference>
<feature type="region of interest" description="Disordered" evidence="3">
    <location>
        <begin position="1"/>
        <end position="75"/>
    </location>
</feature>
<feature type="domain" description="RRM" evidence="4">
    <location>
        <begin position="186"/>
        <end position="306"/>
    </location>
</feature>
<evidence type="ECO:0000313" key="5">
    <source>
        <dbReference type="Proteomes" id="UP000504637"/>
    </source>
</evidence>
<evidence type="ECO:0000313" key="6">
    <source>
        <dbReference type="RefSeq" id="XP_033462615.1"/>
    </source>
</evidence>
<feature type="compositionally biased region" description="Basic and acidic residues" evidence="3">
    <location>
        <begin position="317"/>
        <end position="334"/>
    </location>
</feature>
<dbReference type="PANTHER" id="PTHR23236:SF95">
    <property type="entry name" value="NUCLEOLAR PROTEIN 13"/>
    <property type="match status" value="1"/>
</dbReference>
<dbReference type="PANTHER" id="PTHR23236">
    <property type="entry name" value="EUKARYOTIC TRANSLATION INITIATION FACTOR 4B/4H"/>
    <property type="match status" value="1"/>
</dbReference>
<dbReference type="InterPro" id="IPR035979">
    <property type="entry name" value="RBD_domain_sf"/>
</dbReference>